<dbReference type="Proteomes" id="UP001164733">
    <property type="component" value="Chromosome"/>
</dbReference>
<organism evidence="1 2">
    <name type="scientific">Clostridium estertheticum</name>
    <dbReference type="NCBI Taxonomy" id="238834"/>
    <lineage>
        <taxon>Bacteria</taxon>
        <taxon>Bacillati</taxon>
        <taxon>Bacillota</taxon>
        <taxon>Clostridia</taxon>
        <taxon>Eubacteriales</taxon>
        <taxon>Clostridiaceae</taxon>
        <taxon>Clostridium</taxon>
    </lineage>
</organism>
<dbReference type="EMBL" id="CP086239">
    <property type="protein sequence ID" value="WAG60806.1"/>
    <property type="molecule type" value="Genomic_DNA"/>
</dbReference>
<name>A0AA47EIZ1_9CLOT</name>
<gene>
    <name evidence="1" type="ORF">LL038_00710</name>
</gene>
<accession>A0AA47EIZ1</accession>
<protein>
    <submittedName>
        <fullName evidence="1">Uncharacterized protein</fullName>
    </submittedName>
</protein>
<evidence type="ECO:0000313" key="1">
    <source>
        <dbReference type="EMBL" id="WAG60806.1"/>
    </source>
</evidence>
<reference evidence="1" key="1">
    <citation type="submission" date="2021-11" db="EMBL/GenBank/DDBJ databases">
        <title>Clostridia strains as spoilage organisms.</title>
        <authorList>
            <person name="Wambui J."/>
            <person name="Stevens M.J.A."/>
            <person name="Stephan R."/>
        </authorList>
    </citation>
    <scope>NUCLEOTIDE SEQUENCE</scope>
    <source>
        <strain evidence="1">CF009</strain>
    </source>
</reference>
<evidence type="ECO:0000313" key="2">
    <source>
        <dbReference type="Proteomes" id="UP001164733"/>
    </source>
</evidence>
<sequence>MLMTRRNGILEVRLHTQRGPFQFGWAGQTAYGNAWSDIGRDPENEVMIITGKPKVFYTYQNKKLNLKSLYSTLKKKRGKAKIKASVIVEIGVDSQATPIKSKIVFVKNQNKAKSWLAILKNS</sequence>
<proteinExistence type="predicted"/>
<dbReference type="AlphaFoldDB" id="A0AA47EIZ1"/>